<evidence type="ECO:0000259" key="8">
    <source>
        <dbReference type="Pfam" id="PF13734"/>
    </source>
</evidence>
<keyword evidence="4" id="KW-0378">Hydrolase</keyword>
<evidence type="ECO:0000256" key="7">
    <source>
        <dbReference type="SAM" id="SignalP"/>
    </source>
</evidence>
<feature type="domain" description="Spi protease inhibitor" evidence="8">
    <location>
        <begin position="35"/>
        <end position="119"/>
    </location>
</feature>
<dbReference type="InterPro" id="IPR038765">
    <property type="entry name" value="Papain-like_cys_pep_sf"/>
</dbReference>
<keyword evidence="3 7" id="KW-0732">Signal</keyword>
<feature type="signal peptide" evidence="7">
    <location>
        <begin position="1"/>
        <end position="33"/>
    </location>
</feature>
<accession>A0A930HYQ9</accession>
<reference evidence="9" key="1">
    <citation type="submission" date="2020-04" db="EMBL/GenBank/DDBJ databases">
        <title>Deep metagenomics examines the oral microbiome during advanced dental caries in children, revealing novel taxa and co-occurrences with host molecules.</title>
        <authorList>
            <person name="Baker J.L."/>
            <person name="Morton J.T."/>
            <person name="Dinis M."/>
            <person name="Alvarez R."/>
            <person name="Tran N.C."/>
            <person name="Knight R."/>
            <person name="Edlund A."/>
        </authorList>
    </citation>
    <scope>NUCLEOTIDE SEQUENCE</scope>
    <source>
        <strain evidence="9">JCVI_25_bin.9</strain>
    </source>
</reference>
<sequence>MKIYLKVFRTLRKNSLMLLSLGVFLLSGTLTFAGNVTPAEAVAIAERYVQVNKQVRRMAQTRTAKLSPYYIYNDDRGKGFVVVAGHDGMGELLAYSDDGKLDTTNADSGVRDILRAYRQVYRQLNLHPSLTTRAVALKATGDEVRPLLKTYWGQHAPFNNRLNFGYDVPTGCVATAMSQIMYYHRWPEHGRGQNSYKQQQGDSIMTLSADFSKSTYAWQSMLPVYQQGSYSAEQADAVARLLRDLGIATNMQYSKDGSGATDNDAENAFASYFDYDVAAISLDIESPVGFLDIMRSELRKGFPIFMAGSSDLGGHAWVADGFNHDGLVHMNFGWYGNGNGYYAVSVLNLVAKKKEDYKQLLDFRYNPVIILAHPNKAGVPKIEEALREQTSKLSFDVGGDMHFLGAKPTAPTADAKVVYTHFYNRGDKPFKGDVGLGIYDEKGNMMRACPSDYYAKGGYTVARFQGGELAHNILAADTLAFKADLSNLKNGTYTLAPVYAERKADGKWGQWTRMKMAPRIVLEVQNGKVLYDELPSNEPALQLVEKPILEDSLQIGVRNMVHLAVRKLDGRDAKCAIRAEVVDEKGQLVSTGVSRSLIIYPYGTTVFDVPLTLPRQVKGQKCRIRIKADVTHYIVDKEVGTRIDVKDYKMREPWYVTIAKTGNEKFFGSTIISVEDADGVGHGNEIDYEALQKARLHASFEVVGAAGYVGPVRYQLTDMVTGRVVPLGADPSSLNLTEGQSGIGVYSIWMAKNNVQLVNGRWYKVGLIVNLDGKDVDVFPKWENPYCIRVLNGPYNSDDDITPTGINTTETKGNITFEGGVLNIQQTGLQTVSVYSLNGALVQRVDAAGKNNLTISLPHGTYIVKITTNTAAGNLVRKVSW</sequence>
<dbReference type="InterPro" id="IPR026444">
    <property type="entry name" value="Secre_tail"/>
</dbReference>
<evidence type="ECO:0000256" key="6">
    <source>
        <dbReference type="PIRSR" id="PIRSR600200-1"/>
    </source>
</evidence>
<protein>
    <submittedName>
        <fullName evidence="9">Thiol protease/hemagglutinin PrtT</fullName>
    </submittedName>
</protein>
<keyword evidence="2 9" id="KW-0645">Protease</keyword>
<evidence type="ECO:0000256" key="3">
    <source>
        <dbReference type="ARBA" id="ARBA00022729"/>
    </source>
</evidence>
<organism evidence="9 10">
    <name type="scientific">Prevotella histicola</name>
    <dbReference type="NCBI Taxonomy" id="470565"/>
    <lineage>
        <taxon>Bacteria</taxon>
        <taxon>Pseudomonadati</taxon>
        <taxon>Bacteroidota</taxon>
        <taxon>Bacteroidia</taxon>
        <taxon>Bacteroidales</taxon>
        <taxon>Prevotellaceae</taxon>
        <taxon>Prevotella</taxon>
    </lineage>
</organism>
<evidence type="ECO:0000256" key="5">
    <source>
        <dbReference type="ARBA" id="ARBA00022807"/>
    </source>
</evidence>
<feature type="active site" description="Nucleophile" evidence="6">
    <location>
        <position position="172"/>
    </location>
</feature>
<evidence type="ECO:0000313" key="10">
    <source>
        <dbReference type="Proteomes" id="UP000757461"/>
    </source>
</evidence>
<gene>
    <name evidence="9" type="ORF">HXN33_03710</name>
</gene>
<evidence type="ECO:0000256" key="1">
    <source>
        <dbReference type="ARBA" id="ARBA00009693"/>
    </source>
</evidence>
<dbReference type="AlphaFoldDB" id="A0A930HYQ9"/>
<dbReference type="EMBL" id="JABZSQ010000044">
    <property type="protein sequence ID" value="MBF1414670.1"/>
    <property type="molecule type" value="Genomic_DNA"/>
</dbReference>
<dbReference type="InterPro" id="IPR025896">
    <property type="entry name" value="Spi_Prtas-inh"/>
</dbReference>
<proteinExistence type="inferred from homology"/>
<dbReference type="Pfam" id="PF13734">
    <property type="entry name" value="Inhibitor_I69"/>
    <property type="match status" value="1"/>
</dbReference>
<dbReference type="PRINTS" id="PR00797">
    <property type="entry name" value="STREPTOPAIN"/>
</dbReference>
<name>A0A930HYQ9_9BACT</name>
<dbReference type="SUPFAM" id="SSF54001">
    <property type="entry name" value="Cysteine proteinases"/>
    <property type="match status" value="1"/>
</dbReference>
<dbReference type="Proteomes" id="UP000757461">
    <property type="component" value="Unassembled WGS sequence"/>
</dbReference>
<dbReference type="NCBIfam" id="TIGR04183">
    <property type="entry name" value="Por_Secre_tail"/>
    <property type="match status" value="1"/>
</dbReference>
<dbReference type="Pfam" id="PF01640">
    <property type="entry name" value="Peptidase_C10"/>
    <property type="match status" value="1"/>
</dbReference>
<dbReference type="InterPro" id="IPR044934">
    <property type="entry name" value="Streptopain_sf"/>
</dbReference>
<comment type="caution">
    <text evidence="9">The sequence shown here is derived from an EMBL/GenBank/DDBJ whole genome shotgun (WGS) entry which is preliminary data.</text>
</comment>
<feature type="active site" description="Proton acceptor" evidence="6">
    <location>
        <position position="315"/>
    </location>
</feature>
<comment type="similarity">
    <text evidence="1">Belongs to the peptidase C10 family.</text>
</comment>
<keyword evidence="5" id="KW-0788">Thiol protease</keyword>
<feature type="chain" id="PRO_5036953344" evidence="7">
    <location>
        <begin position="34"/>
        <end position="881"/>
    </location>
</feature>
<evidence type="ECO:0000313" key="9">
    <source>
        <dbReference type="EMBL" id="MBF1414670.1"/>
    </source>
</evidence>
<dbReference type="GO" id="GO:0006508">
    <property type="term" value="P:proteolysis"/>
    <property type="evidence" value="ECO:0007669"/>
    <property type="project" value="UniProtKB-KW"/>
</dbReference>
<dbReference type="InterPro" id="IPR000200">
    <property type="entry name" value="Peptidase_C10"/>
</dbReference>
<evidence type="ECO:0000256" key="4">
    <source>
        <dbReference type="ARBA" id="ARBA00022801"/>
    </source>
</evidence>
<evidence type="ECO:0000256" key="2">
    <source>
        <dbReference type="ARBA" id="ARBA00022670"/>
    </source>
</evidence>
<dbReference type="Gene3D" id="3.90.70.50">
    <property type="entry name" value="Peptidase C10, streptopain"/>
    <property type="match status" value="1"/>
</dbReference>
<dbReference type="GO" id="GO:0008234">
    <property type="term" value="F:cysteine-type peptidase activity"/>
    <property type="evidence" value="ECO:0007669"/>
    <property type="project" value="UniProtKB-KW"/>
</dbReference>